<evidence type="ECO:0000256" key="1">
    <source>
        <dbReference type="SAM" id="SignalP"/>
    </source>
</evidence>
<accession>A0A3M9XF57</accession>
<dbReference type="AlphaFoldDB" id="A0A3M9XF57"/>
<evidence type="ECO:0008006" key="4">
    <source>
        <dbReference type="Google" id="ProtNLM"/>
    </source>
</evidence>
<gene>
    <name evidence="2" type="ORF">DNR46_00405</name>
</gene>
<feature type="signal peptide" evidence="1">
    <location>
        <begin position="1"/>
        <end position="38"/>
    </location>
</feature>
<comment type="caution">
    <text evidence="2">The sequence shown here is derived from an EMBL/GenBank/DDBJ whole genome shotgun (WGS) entry which is preliminary data.</text>
</comment>
<protein>
    <recommendedName>
        <fullName evidence="4">Spore coat protein U domain-containing protein</fullName>
    </recommendedName>
</protein>
<name>A0A3M9XF57_9HYPH</name>
<sequence length="171" mass="17105">MKAGPSGPETAMARKRRRNSRALLTMAALAGFSQPAPAAIIGTCTIMVGASGTMTANPGLNVFGSKQAGGSSAGATITASSLLCTLLNLLDCYSVSAPAPASFSSAPSGGGTNVNFSTVYRLDGTGVDTSGSVPQRVVNGTHTIQVDLTATKSSGIFPAGNYQGTVTVRCE</sequence>
<organism evidence="2 3">
    <name type="scientific">Mesorhizobium japonicum</name>
    <dbReference type="NCBI Taxonomy" id="2066070"/>
    <lineage>
        <taxon>Bacteria</taxon>
        <taxon>Pseudomonadati</taxon>
        <taxon>Pseudomonadota</taxon>
        <taxon>Alphaproteobacteria</taxon>
        <taxon>Hyphomicrobiales</taxon>
        <taxon>Phyllobacteriaceae</taxon>
        <taxon>Mesorhizobium</taxon>
    </lineage>
</organism>
<evidence type="ECO:0000313" key="2">
    <source>
        <dbReference type="EMBL" id="RNJ46416.1"/>
    </source>
</evidence>
<reference evidence="2 3" key="1">
    <citation type="journal article" date="2018" name="Mol. Plant Microbe Interact.">
        <title>Taxonomically Different Co-Microsymbionts of a Relict Legume, Oxytropis popoviana, Have Complementary Sets of Symbiotic Genes and Together Increase the Efficiency of Plant Nodulation.</title>
        <authorList>
            <person name="Safronova V."/>
            <person name="Belimov A."/>
            <person name="Sazanova A."/>
            <person name="Chirak E."/>
            <person name="Verkhozina A."/>
            <person name="Kuznetsova I."/>
            <person name="Andronov E."/>
            <person name="Puhalsky J."/>
            <person name="Tikhonovich I."/>
        </authorList>
    </citation>
    <scope>NUCLEOTIDE SEQUENCE [LARGE SCALE GENOMIC DNA]</scope>
    <source>
        <strain evidence="2 3">Opo-235</strain>
    </source>
</reference>
<feature type="chain" id="PRO_5043184670" description="Spore coat protein U domain-containing protein" evidence="1">
    <location>
        <begin position="39"/>
        <end position="171"/>
    </location>
</feature>
<keyword evidence="1" id="KW-0732">Signal</keyword>
<dbReference type="Proteomes" id="UP000275436">
    <property type="component" value="Unassembled WGS sequence"/>
</dbReference>
<proteinExistence type="predicted"/>
<dbReference type="EMBL" id="QKOD01000001">
    <property type="protein sequence ID" value="RNJ46416.1"/>
    <property type="molecule type" value="Genomic_DNA"/>
</dbReference>
<evidence type="ECO:0000313" key="3">
    <source>
        <dbReference type="Proteomes" id="UP000275436"/>
    </source>
</evidence>